<dbReference type="AlphaFoldDB" id="H8GXI8"/>
<dbReference type="InterPro" id="IPR013320">
    <property type="entry name" value="ConA-like_dom_sf"/>
</dbReference>
<name>H8GXI8_DEIGI</name>
<evidence type="ECO:0000313" key="2">
    <source>
        <dbReference type="EMBL" id="AFD24648.1"/>
    </source>
</evidence>
<dbReference type="PROSITE" id="PS51762">
    <property type="entry name" value="GH16_2"/>
    <property type="match status" value="1"/>
</dbReference>
<dbReference type="GO" id="GO:0005975">
    <property type="term" value="P:carbohydrate metabolic process"/>
    <property type="evidence" value="ECO:0007669"/>
    <property type="project" value="InterPro"/>
</dbReference>
<feature type="domain" description="GH16" evidence="1">
    <location>
        <begin position="1"/>
        <end position="233"/>
    </location>
</feature>
<sequence length="233" mass="25075">MAFTPQAVSGSFSRWGQTWTASNWKNGDPLFGCTFSPRNITLGSGSDQAVYGYLDSSTCSEVKSGRWKTQGSSFGGDLYVPGVAGTTTTVFTYTDNGTLWNEIDAEFVPARGALHPALIFRNGGSRYVFEAWRPATSNAWHHVEVKWQAASIQWYLDGQLSFTMYRNSSLGLGATVVTAPSGSTSMQVPAAAWPTQSQQLIANFWRGSNTADAAGFLGSYGGGTGTAIWNNLF</sequence>
<dbReference type="Pfam" id="PF00722">
    <property type="entry name" value="Glyco_hydro_16"/>
    <property type="match status" value="1"/>
</dbReference>
<gene>
    <name evidence="2" type="ordered locus">DGo_CA0721</name>
</gene>
<dbReference type="KEGG" id="dgo:DGo_CA0721"/>
<reference evidence="2 3" key="1">
    <citation type="journal article" date="2012" name="PLoS ONE">
        <title>Genome sequence and transcriptome analysis of the radioresistant bacterium Deinococcus gobiensis: insights into the extreme environmental adaptations.</title>
        <authorList>
            <person name="Yuan M."/>
            <person name="Chen M."/>
            <person name="Zhang W."/>
            <person name="Lu W."/>
            <person name="Wang J."/>
            <person name="Yang M."/>
            <person name="Zhao P."/>
            <person name="Tang R."/>
            <person name="Li X."/>
            <person name="Hao Y."/>
            <person name="Zhou Z."/>
            <person name="Zhan Y."/>
            <person name="Yu H."/>
            <person name="Teng C."/>
            <person name="Yan Y."/>
            <person name="Ping S."/>
            <person name="Wang Y."/>
            <person name="Lin M."/>
        </authorList>
    </citation>
    <scope>NUCLEOTIDE SEQUENCE [LARGE SCALE GENOMIC DNA]</scope>
    <source>
        <strain evidence="2 3">I-0</strain>
    </source>
</reference>
<organism evidence="2 3">
    <name type="scientific">Deinococcus gobiensis (strain DSM 21396 / JCM 16679 / CGMCC 1.7299 / I-0)</name>
    <dbReference type="NCBI Taxonomy" id="745776"/>
    <lineage>
        <taxon>Bacteria</taxon>
        <taxon>Thermotogati</taxon>
        <taxon>Deinococcota</taxon>
        <taxon>Deinococci</taxon>
        <taxon>Deinococcales</taxon>
        <taxon>Deinococcaceae</taxon>
        <taxon>Deinococcus</taxon>
    </lineage>
</organism>
<keyword evidence="3" id="KW-1185">Reference proteome</keyword>
<protein>
    <recommendedName>
        <fullName evidence="1">GH16 domain-containing protein</fullName>
    </recommendedName>
</protein>
<dbReference type="InterPro" id="IPR000757">
    <property type="entry name" value="Beta-glucanase-like"/>
</dbReference>
<proteinExistence type="predicted"/>
<evidence type="ECO:0000313" key="3">
    <source>
        <dbReference type="Proteomes" id="UP000007575"/>
    </source>
</evidence>
<dbReference type="GO" id="GO:0004553">
    <property type="term" value="F:hydrolase activity, hydrolyzing O-glycosyl compounds"/>
    <property type="evidence" value="ECO:0007669"/>
    <property type="project" value="InterPro"/>
</dbReference>
<dbReference type="EMBL" id="CP002191">
    <property type="protein sequence ID" value="AFD24648.1"/>
    <property type="molecule type" value="Genomic_DNA"/>
</dbReference>
<dbReference type="STRING" id="745776.DGo_CA0721"/>
<dbReference type="Gene3D" id="2.60.120.200">
    <property type="match status" value="1"/>
</dbReference>
<dbReference type="SUPFAM" id="SSF49899">
    <property type="entry name" value="Concanavalin A-like lectins/glucanases"/>
    <property type="match status" value="1"/>
</dbReference>
<dbReference type="HOGENOM" id="CLU_1188381_0_0_0"/>
<evidence type="ECO:0000259" key="1">
    <source>
        <dbReference type="PROSITE" id="PS51762"/>
    </source>
</evidence>
<accession>H8GXI8</accession>
<dbReference type="Proteomes" id="UP000007575">
    <property type="component" value="Chromosome"/>
</dbReference>
<dbReference type="PATRIC" id="fig|745776.4.peg.738"/>